<sequence length="460" mass="51300">MKVEVEHVDLTGDALDTSSYRGTKDSQEDTNYQKLYDKVSPRLHPTAGGKLGQEWHAGLSDHDRAVQVLHIIPIMQRLKTDLDMCIAASIGIEMNVMKAAHNEADYYTQIQARMDCIMSRTKERRRSRNNNTKSTQSMSHRAGATQQTLPDNFVDIDTISDDSDTDAIFVSQSSSKRAARPLEHSEQSTYNERRPAQSFASPRNSMTKPSHDFSVPRDNHYRNAGQAASPSASSKPRARARPQFQTPSRKGHATQCSDPASPPTPTGRKRASDDDRQESFDVERTPPKRQLIGEAYNHSSRLTRRSGQAAPLSLDATRTPSRRARQTNTSSASPDRLPTLDDYYRLEDQFQSFLDMFKKAATNMVDLKSAFEALRQDTDRRLRHQTSSTNKALNGIYEKYQEMIDSNDQAPVVAEMRVPGGPYGGPRQTEPNGPVGDFTGLLEGAVGVAPRLPQPGDDDY</sequence>
<organism evidence="2 3">
    <name type="scientific">Elasticomyces elasticus</name>
    <dbReference type="NCBI Taxonomy" id="574655"/>
    <lineage>
        <taxon>Eukaryota</taxon>
        <taxon>Fungi</taxon>
        <taxon>Dikarya</taxon>
        <taxon>Ascomycota</taxon>
        <taxon>Pezizomycotina</taxon>
        <taxon>Dothideomycetes</taxon>
        <taxon>Dothideomycetidae</taxon>
        <taxon>Mycosphaerellales</taxon>
        <taxon>Teratosphaeriaceae</taxon>
        <taxon>Elasticomyces</taxon>
    </lineage>
</organism>
<proteinExistence type="predicted"/>
<feature type="region of interest" description="Disordered" evidence="1">
    <location>
        <begin position="120"/>
        <end position="157"/>
    </location>
</feature>
<gene>
    <name evidence="2" type="ORF">LTR97_011558</name>
</gene>
<dbReference type="EMBL" id="JAVRQU010000021">
    <property type="protein sequence ID" value="KAK5691564.1"/>
    <property type="molecule type" value="Genomic_DNA"/>
</dbReference>
<feature type="region of interest" description="Disordered" evidence="1">
    <location>
        <begin position="415"/>
        <end position="460"/>
    </location>
</feature>
<name>A0AAN7ZQZ0_9PEZI</name>
<evidence type="ECO:0000256" key="1">
    <source>
        <dbReference type="SAM" id="MobiDB-lite"/>
    </source>
</evidence>
<accession>A0AAN7ZQZ0</accession>
<feature type="compositionally biased region" description="Basic and acidic residues" evidence="1">
    <location>
        <begin position="270"/>
        <end position="286"/>
    </location>
</feature>
<dbReference type="Proteomes" id="UP001310594">
    <property type="component" value="Unassembled WGS sequence"/>
</dbReference>
<protein>
    <submittedName>
        <fullName evidence="2">Uncharacterized protein</fullName>
    </submittedName>
</protein>
<comment type="caution">
    <text evidence="2">The sequence shown here is derived from an EMBL/GenBank/DDBJ whole genome shotgun (WGS) entry which is preliminary data.</text>
</comment>
<evidence type="ECO:0000313" key="3">
    <source>
        <dbReference type="Proteomes" id="UP001310594"/>
    </source>
</evidence>
<feature type="compositionally biased region" description="Polar residues" evidence="1">
    <location>
        <begin position="136"/>
        <end position="150"/>
    </location>
</feature>
<feature type="compositionally biased region" description="Basic and acidic residues" evidence="1">
    <location>
        <begin position="209"/>
        <end position="221"/>
    </location>
</feature>
<reference evidence="2" key="1">
    <citation type="submission" date="2023-08" db="EMBL/GenBank/DDBJ databases">
        <title>Black Yeasts Isolated from many extreme environments.</title>
        <authorList>
            <person name="Coleine C."/>
            <person name="Stajich J.E."/>
            <person name="Selbmann L."/>
        </authorList>
    </citation>
    <scope>NUCLEOTIDE SEQUENCE</scope>
    <source>
        <strain evidence="2">CCFEE 5810</strain>
    </source>
</reference>
<evidence type="ECO:0000313" key="2">
    <source>
        <dbReference type="EMBL" id="KAK5691564.1"/>
    </source>
</evidence>
<feature type="compositionally biased region" description="Basic and acidic residues" evidence="1">
    <location>
        <begin position="180"/>
        <end position="195"/>
    </location>
</feature>
<feature type="region of interest" description="Disordered" evidence="1">
    <location>
        <begin position="171"/>
        <end position="336"/>
    </location>
</feature>
<dbReference type="AlphaFoldDB" id="A0AAN7ZQZ0"/>
<feature type="compositionally biased region" description="Polar residues" evidence="1">
    <location>
        <begin position="198"/>
        <end position="208"/>
    </location>
</feature>
<feature type="compositionally biased region" description="Polar residues" evidence="1">
    <location>
        <begin position="243"/>
        <end position="258"/>
    </location>
</feature>